<comment type="similarity">
    <text evidence="1">Belongs to the DprA/Smf family.</text>
</comment>
<proteinExistence type="inferred from homology"/>
<evidence type="ECO:0000259" key="2">
    <source>
        <dbReference type="Pfam" id="PF02481"/>
    </source>
</evidence>
<sequence length="375" mass="41224">MRVNQLLYWLSLLGVKGIGPRKAWKIHSKVSTFEEALTMTNQDWSACGLSTSQSEELHAALVLKRHYKNAERIMMGYQFVLIDDPEYPGLLRHITTPPPILFYKGQFRELTKSVAVVGTRKCTTYGKNVAFAIARLLAYGEYGVVSGLAQGIDQAAHEGALEAGGVTFAVLGSGIDYIYPRQNQLLADRILANGGAVVSEFLPWTGPERHRFPMRNRIISGLSQAVVIVEAGVRSGALITADFALEQNREVYAVPGSIFSSASAGTNALIACGAIPLIHPAAMMTEFVTPEKNMERIAHEWEAKESDTKEEVVLARHIVHELQAAPMRIEELINSLRKSGFSMKLIQTSIAQMEVSNAIQRTDDGQYVLVGNSHE</sequence>
<dbReference type="PANTHER" id="PTHR43022:SF1">
    <property type="entry name" value="PROTEIN SMF"/>
    <property type="match status" value="1"/>
</dbReference>
<dbReference type="EMBL" id="MPDK01000005">
    <property type="protein sequence ID" value="PWI58178.1"/>
    <property type="molecule type" value="Genomic_DNA"/>
</dbReference>
<organism evidence="3 4">
    <name type="scientific">Sulfoacidibacillus thermotolerans</name>
    <name type="common">Acidibacillus sulfuroxidans</name>
    <dbReference type="NCBI Taxonomy" id="1765684"/>
    <lineage>
        <taxon>Bacteria</taxon>
        <taxon>Bacillati</taxon>
        <taxon>Bacillota</taxon>
        <taxon>Bacilli</taxon>
        <taxon>Bacillales</taxon>
        <taxon>Alicyclobacillaceae</taxon>
        <taxon>Sulfoacidibacillus</taxon>
    </lineage>
</organism>
<dbReference type="NCBIfam" id="TIGR00732">
    <property type="entry name" value="dprA"/>
    <property type="match status" value="1"/>
</dbReference>
<evidence type="ECO:0000313" key="3">
    <source>
        <dbReference type="EMBL" id="PWI58178.1"/>
    </source>
</evidence>
<protein>
    <submittedName>
        <fullName evidence="3">DNA protecting protein DprA</fullName>
    </submittedName>
</protein>
<dbReference type="OrthoDB" id="9785707at2"/>
<dbReference type="Pfam" id="PF02481">
    <property type="entry name" value="DNA_processg_A"/>
    <property type="match status" value="1"/>
</dbReference>
<dbReference type="InterPro" id="IPR057666">
    <property type="entry name" value="DrpA_SLOG"/>
</dbReference>
<evidence type="ECO:0000313" key="4">
    <source>
        <dbReference type="Proteomes" id="UP000245380"/>
    </source>
</evidence>
<dbReference type="RefSeq" id="WP_109429967.1">
    <property type="nucleotide sequence ID" value="NZ_MPDK01000005.1"/>
</dbReference>
<dbReference type="PANTHER" id="PTHR43022">
    <property type="entry name" value="PROTEIN SMF"/>
    <property type="match status" value="1"/>
</dbReference>
<evidence type="ECO:0000256" key="1">
    <source>
        <dbReference type="ARBA" id="ARBA00006525"/>
    </source>
</evidence>
<dbReference type="Proteomes" id="UP000245380">
    <property type="component" value="Unassembled WGS sequence"/>
</dbReference>
<name>A0A2U3DA66_SULT2</name>
<dbReference type="AlphaFoldDB" id="A0A2U3DA66"/>
<feature type="domain" description="Smf/DprA SLOG" evidence="2">
    <location>
        <begin position="79"/>
        <end position="286"/>
    </location>
</feature>
<dbReference type="InterPro" id="IPR003488">
    <property type="entry name" value="DprA"/>
</dbReference>
<gene>
    <name evidence="3" type="ORF">BM613_04380</name>
</gene>
<reference evidence="3 4" key="1">
    <citation type="submission" date="2016-11" db="EMBL/GenBank/DDBJ databases">
        <title>Comparative genomics of Acidibacillus ferroxidans species.</title>
        <authorList>
            <person name="Oliveira G."/>
            <person name="Nunes G."/>
            <person name="Oliveira R."/>
            <person name="Araujo F."/>
            <person name="Salim A."/>
            <person name="Scholte L."/>
            <person name="Morais D."/>
            <person name="Nancucheo I."/>
            <person name="Johnson D.B."/>
            <person name="Grail B."/>
            <person name="Bittencourt J."/>
            <person name="Valadares R."/>
        </authorList>
    </citation>
    <scope>NUCLEOTIDE SEQUENCE [LARGE SCALE GENOMIC DNA]</scope>
    <source>
        <strain evidence="3 4">Y002</strain>
    </source>
</reference>
<dbReference type="Gene3D" id="3.40.50.450">
    <property type="match status" value="1"/>
</dbReference>
<keyword evidence="4" id="KW-1185">Reference proteome</keyword>
<accession>A0A2U3DA66</accession>
<comment type="caution">
    <text evidence="3">The sequence shown here is derived from an EMBL/GenBank/DDBJ whole genome shotgun (WGS) entry which is preliminary data.</text>
</comment>
<dbReference type="GO" id="GO:0009294">
    <property type="term" value="P:DNA-mediated transformation"/>
    <property type="evidence" value="ECO:0007669"/>
    <property type="project" value="InterPro"/>
</dbReference>
<dbReference type="SUPFAM" id="SSF102405">
    <property type="entry name" value="MCP/YpsA-like"/>
    <property type="match status" value="1"/>
</dbReference>